<evidence type="ECO:0000313" key="2">
    <source>
        <dbReference type="WBParaSite" id="ACRNAN_scaffold9105.g12735.t1"/>
    </source>
</evidence>
<name>A0A914ELQ3_9BILA</name>
<dbReference type="InterPro" id="IPR013815">
    <property type="entry name" value="ATP_grasp_subdomain_1"/>
</dbReference>
<sequence>MDIEGITPEQLDSLIHKKDMKIICKRGGISTLRFCSFASVQGQPDGWIECAKSRIGAYPMFLRPVNVDTGCMHMLHIARNAEDLKSWIRSRPKTSNYCVEYLVEECLENGYEFVAIASNKTGLIGTFTMLDPKQTFFTSITDQSAYAIEYLTPEQTRDALPGVESFIMQKANHGKTWESVAVESLFENVNGKTLENGYQTSSNVVINFPISEGVLLHQTAIARRKSRMRVAWRVAEGEELLDADSIDDNVLQVRKNVYYDFEE</sequence>
<dbReference type="AlphaFoldDB" id="A0A914ELQ3"/>
<keyword evidence="1" id="KW-1185">Reference proteome</keyword>
<accession>A0A914ELQ3</accession>
<dbReference type="GO" id="GO:0005524">
    <property type="term" value="F:ATP binding"/>
    <property type="evidence" value="ECO:0007669"/>
    <property type="project" value="InterPro"/>
</dbReference>
<dbReference type="Gene3D" id="3.30.1490.20">
    <property type="entry name" value="ATP-grasp fold, A domain"/>
    <property type="match status" value="1"/>
</dbReference>
<dbReference type="WBParaSite" id="ACRNAN_scaffold9105.g12735.t1">
    <property type="protein sequence ID" value="ACRNAN_scaffold9105.g12735.t1"/>
    <property type="gene ID" value="ACRNAN_scaffold9105.g12735"/>
</dbReference>
<dbReference type="Proteomes" id="UP000887540">
    <property type="component" value="Unplaced"/>
</dbReference>
<reference evidence="2" key="1">
    <citation type="submission" date="2022-11" db="UniProtKB">
        <authorList>
            <consortium name="WormBaseParasite"/>
        </authorList>
    </citation>
    <scope>IDENTIFICATION</scope>
</reference>
<dbReference type="SUPFAM" id="SSF56059">
    <property type="entry name" value="Glutathione synthetase ATP-binding domain-like"/>
    <property type="match status" value="1"/>
</dbReference>
<proteinExistence type="predicted"/>
<evidence type="ECO:0000313" key="1">
    <source>
        <dbReference type="Proteomes" id="UP000887540"/>
    </source>
</evidence>
<dbReference type="Gene3D" id="3.30.470.20">
    <property type="entry name" value="ATP-grasp fold, B domain"/>
    <property type="match status" value="1"/>
</dbReference>
<protein>
    <submittedName>
        <fullName evidence="2">Uncharacterized protein</fullName>
    </submittedName>
</protein>
<organism evidence="1 2">
    <name type="scientific">Acrobeloides nanus</name>
    <dbReference type="NCBI Taxonomy" id="290746"/>
    <lineage>
        <taxon>Eukaryota</taxon>
        <taxon>Metazoa</taxon>
        <taxon>Ecdysozoa</taxon>
        <taxon>Nematoda</taxon>
        <taxon>Chromadorea</taxon>
        <taxon>Rhabditida</taxon>
        <taxon>Tylenchina</taxon>
        <taxon>Cephalobomorpha</taxon>
        <taxon>Cephaloboidea</taxon>
        <taxon>Cephalobidae</taxon>
        <taxon>Acrobeloides</taxon>
    </lineage>
</organism>